<accession>A0A481YVY3</accession>
<proteinExistence type="predicted"/>
<dbReference type="EMBL" id="MK500349">
    <property type="protein sequence ID" value="QBK87342.1"/>
    <property type="molecule type" value="Genomic_DNA"/>
</dbReference>
<organism evidence="1">
    <name type="scientific">Marseillevirus LCMAC201</name>
    <dbReference type="NCBI Taxonomy" id="2506605"/>
    <lineage>
        <taxon>Viruses</taxon>
        <taxon>Varidnaviria</taxon>
        <taxon>Bamfordvirae</taxon>
        <taxon>Nucleocytoviricota</taxon>
        <taxon>Megaviricetes</taxon>
        <taxon>Pimascovirales</taxon>
        <taxon>Pimascovirales incertae sedis</taxon>
        <taxon>Marseilleviridae</taxon>
    </lineage>
</organism>
<reference evidence="1" key="1">
    <citation type="journal article" date="2019" name="MBio">
        <title>Virus Genomes from Deep Sea Sediments Expand the Ocean Megavirome and Support Independent Origins of Viral Gigantism.</title>
        <authorList>
            <person name="Backstrom D."/>
            <person name="Yutin N."/>
            <person name="Jorgensen S.L."/>
            <person name="Dharamshi J."/>
            <person name="Homa F."/>
            <person name="Zaremba-Niedwiedzka K."/>
            <person name="Spang A."/>
            <person name="Wolf Y.I."/>
            <person name="Koonin E.V."/>
            <person name="Ettema T.J."/>
        </authorList>
    </citation>
    <scope>NUCLEOTIDE SEQUENCE</scope>
</reference>
<protein>
    <submittedName>
        <fullName evidence="1">Uncharacterized protein</fullName>
    </submittedName>
</protein>
<name>A0A481YVY3_9VIRU</name>
<sequence length="128" mass="14871">MSGDDNVRWSEYPGSKFFDKVEMTINRKIYTSFKSEDGQLVANIEHIGGSEEECLFCKLGSKYKKDKPSDFMYMYGQKHVYNKKTRRWDGYYGGNPVDSIDEEWCDIYDQLSQPRSTGYSKLIGAPED</sequence>
<gene>
    <name evidence="1" type="ORF">LCMAC201_02520</name>
</gene>
<evidence type="ECO:0000313" key="1">
    <source>
        <dbReference type="EMBL" id="QBK87342.1"/>
    </source>
</evidence>